<evidence type="ECO:0000256" key="1">
    <source>
        <dbReference type="SAM" id="Phobius"/>
    </source>
</evidence>
<gene>
    <name evidence="2" type="ORF">cpu_24330</name>
</gene>
<keyword evidence="1" id="KW-0472">Membrane</keyword>
<dbReference type="EMBL" id="BDJK01000062">
    <property type="protein sequence ID" value="GAV23923.1"/>
    <property type="molecule type" value="Genomic_DNA"/>
</dbReference>
<comment type="caution">
    <text evidence="2">The sequence shown here is derived from an EMBL/GenBank/DDBJ whole genome shotgun (WGS) entry which is preliminary data.</text>
</comment>
<dbReference type="RefSeq" id="WP_075860319.1">
    <property type="nucleotide sequence ID" value="NZ_BDJK01000062.1"/>
</dbReference>
<reference evidence="3" key="1">
    <citation type="submission" date="2016-12" db="EMBL/GenBank/DDBJ databases">
        <title>Draft Genome Sequences od Carboxydothermus pertinax and islandicus, Hydrogenogenic Carboxydotrophic Bacteria.</title>
        <authorList>
            <person name="Fukuyama Y."/>
            <person name="Ohmae K."/>
            <person name="Yoneda Y."/>
            <person name="Yoshida T."/>
            <person name="Sako Y."/>
        </authorList>
    </citation>
    <scope>NUCLEOTIDE SEQUENCE [LARGE SCALE GENOMIC DNA]</scope>
    <source>
        <strain evidence="3">Ug1</strain>
    </source>
</reference>
<accession>A0A1L8CYE9</accession>
<keyword evidence="1" id="KW-0812">Transmembrane</keyword>
<feature type="transmembrane region" description="Helical" evidence="1">
    <location>
        <begin position="6"/>
        <end position="25"/>
    </location>
</feature>
<keyword evidence="3" id="KW-1185">Reference proteome</keyword>
<dbReference type="OrthoDB" id="9907447at2"/>
<sequence>MGKKGTFAIIAVIIVAVLALGVYYATNRELSSPANGGNVVDQYNEALKNHEPFLLEFAGAT</sequence>
<proteinExistence type="predicted"/>
<dbReference type="AlphaFoldDB" id="A0A1L8CYE9"/>
<dbReference type="Proteomes" id="UP000187485">
    <property type="component" value="Unassembled WGS sequence"/>
</dbReference>
<organism evidence="2 3">
    <name type="scientific">Carboxydothermus pertinax</name>
    <dbReference type="NCBI Taxonomy" id="870242"/>
    <lineage>
        <taxon>Bacteria</taxon>
        <taxon>Bacillati</taxon>
        <taxon>Bacillota</taxon>
        <taxon>Clostridia</taxon>
        <taxon>Thermoanaerobacterales</taxon>
        <taxon>Thermoanaerobacteraceae</taxon>
        <taxon>Carboxydothermus</taxon>
    </lineage>
</organism>
<name>A0A1L8CYE9_9THEO</name>
<protein>
    <submittedName>
        <fullName evidence="2">Uncharacterized protein</fullName>
    </submittedName>
</protein>
<keyword evidence="1" id="KW-1133">Transmembrane helix</keyword>
<dbReference type="STRING" id="870242.cpu_24330"/>
<evidence type="ECO:0000313" key="3">
    <source>
        <dbReference type="Proteomes" id="UP000187485"/>
    </source>
</evidence>
<evidence type="ECO:0000313" key="2">
    <source>
        <dbReference type="EMBL" id="GAV23923.1"/>
    </source>
</evidence>